<comment type="similarity">
    <text evidence="1">Belongs to the helicase family.</text>
</comment>
<dbReference type="GO" id="GO:0016887">
    <property type="term" value="F:ATP hydrolysis activity"/>
    <property type="evidence" value="ECO:0007669"/>
    <property type="project" value="RHEA"/>
</dbReference>
<evidence type="ECO:0000313" key="3">
    <source>
        <dbReference type="EMBL" id="POS82092.1"/>
    </source>
</evidence>
<dbReference type="InterPro" id="IPR010285">
    <property type="entry name" value="DNA_helicase_pif1-like_DEAD"/>
</dbReference>
<evidence type="ECO:0000259" key="2">
    <source>
        <dbReference type="Pfam" id="PF05970"/>
    </source>
</evidence>
<accession>A0A2S4PJ69</accession>
<dbReference type="GO" id="GO:0043139">
    <property type="term" value="F:5'-3' DNA helicase activity"/>
    <property type="evidence" value="ECO:0007669"/>
    <property type="project" value="UniProtKB-EC"/>
</dbReference>
<keyword evidence="1" id="KW-0067">ATP-binding</keyword>
<dbReference type="Proteomes" id="UP000237438">
    <property type="component" value="Unassembled WGS sequence"/>
</dbReference>
<keyword evidence="1" id="KW-0547">Nucleotide-binding</keyword>
<reference evidence="3 4" key="1">
    <citation type="submission" date="2017-10" db="EMBL/GenBank/DDBJ databases">
        <title>Development of genomic resources for the powdery mildew, Erysiphe pulchra.</title>
        <authorList>
            <person name="Wadl P.A."/>
            <person name="Mack B.M."/>
            <person name="Moore G."/>
            <person name="Beltz S.B."/>
        </authorList>
    </citation>
    <scope>NUCLEOTIDE SEQUENCE [LARGE SCALE GENOMIC DNA]</scope>
    <source>
        <strain evidence="3">Cflorida</strain>
    </source>
</reference>
<dbReference type="GO" id="GO:0005524">
    <property type="term" value="F:ATP binding"/>
    <property type="evidence" value="ECO:0007669"/>
    <property type="project" value="UniProtKB-KW"/>
</dbReference>
<proteinExistence type="inferred from homology"/>
<sequence>MQLKQNFVVVNRTLQGLTDNTTDLFCGILVVLGGDFVQILPVVQRGGRVQVTPSQYGAIDIPEWIRTSNDRRVFRDSVYPLHHLQAADNSVFRGCAILTSRNDNVDRFNREIAQLRTIESHEYFANDQV</sequence>
<comment type="caution">
    <text evidence="3">The sequence shown here is derived from an EMBL/GenBank/DDBJ whole genome shotgun (WGS) entry which is preliminary data.</text>
</comment>
<dbReference type="GO" id="GO:0006281">
    <property type="term" value="P:DNA repair"/>
    <property type="evidence" value="ECO:0007669"/>
    <property type="project" value="UniProtKB-KW"/>
</dbReference>
<comment type="catalytic activity">
    <reaction evidence="1">
        <text>ATP + H2O = ADP + phosphate + H(+)</text>
        <dbReference type="Rhea" id="RHEA:13065"/>
        <dbReference type="ChEBI" id="CHEBI:15377"/>
        <dbReference type="ChEBI" id="CHEBI:15378"/>
        <dbReference type="ChEBI" id="CHEBI:30616"/>
        <dbReference type="ChEBI" id="CHEBI:43474"/>
        <dbReference type="ChEBI" id="CHEBI:456216"/>
        <dbReference type="EC" id="5.6.2.3"/>
    </reaction>
</comment>
<dbReference type="GO" id="GO:0000723">
    <property type="term" value="P:telomere maintenance"/>
    <property type="evidence" value="ECO:0007669"/>
    <property type="project" value="InterPro"/>
</dbReference>
<organism evidence="3 4">
    <name type="scientific">Erysiphe pulchra</name>
    <dbReference type="NCBI Taxonomy" id="225359"/>
    <lineage>
        <taxon>Eukaryota</taxon>
        <taxon>Fungi</taxon>
        <taxon>Dikarya</taxon>
        <taxon>Ascomycota</taxon>
        <taxon>Pezizomycotina</taxon>
        <taxon>Leotiomycetes</taxon>
        <taxon>Erysiphales</taxon>
        <taxon>Erysiphaceae</taxon>
        <taxon>Erysiphe</taxon>
    </lineage>
</organism>
<feature type="domain" description="DNA helicase Pif1-like DEAD-box helicase" evidence="2">
    <location>
        <begin position="4"/>
        <end position="51"/>
    </location>
</feature>
<protein>
    <recommendedName>
        <fullName evidence="1">ATP-dependent DNA helicase</fullName>
        <ecNumber evidence="1">5.6.2.3</ecNumber>
    </recommendedName>
</protein>
<keyword evidence="1" id="KW-0227">DNA damage</keyword>
<keyword evidence="1" id="KW-0234">DNA repair</keyword>
<keyword evidence="1" id="KW-0378">Hydrolase</keyword>
<keyword evidence="1" id="KW-0233">DNA recombination</keyword>
<evidence type="ECO:0000256" key="1">
    <source>
        <dbReference type="RuleBase" id="RU363044"/>
    </source>
</evidence>
<dbReference type="PANTHER" id="PTHR10492">
    <property type="match status" value="1"/>
</dbReference>
<name>A0A2S4PJ69_9PEZI</name>
<dbReference type="AlphaFoldDB" id="A0A2S4PJ69"/>
<dbReference type="EC" id="5.6.2.3" evidence="1"/>
<comment type="cofactor">
    <cofactor evidence="1">
        <name>Mg(2+)</name>
        <dbReference type="ChEBI" id="CHEBI:18420"/>
    </cofactor>
</comment>
<gene>
    <name evidence="3" type="ORF">EPUL_006107</name>
</gene>
<dbReference type="EMBL" id="PEDP01004353">
    <property type="protein sequence ID" value="POS82092.1"/>
    <property type="molecule type" value="Genomic_DNA"/>
</dbReference>
<keyword evidence="1" id="KW-0347">Helicase</keyword>
<dbReference type="GO" id="GO:0006310">
    <property type="term" value="P:DNA recombination"/>
    <property type="evidence" value="ECO:0007669"/>
    <property type="project" value="UniProtKB-KW"/>
</dbReference>
<keyword evidence="4" id="KW-1185">Reference proteome</keyword>
<dbReference type="OrthoDB" id="1731748at2759"/>
<dbReference type="PANTHER" id="PTHR10492:SF95">
    <property type="entry name" value="HELITRON HELICASE-LIKE DOMAIN-CONTAINING PROTEIN"/>
    <property type="match status" value="1"/>
</dbReference>
<evidence type="ECO:0000313" key="4">
    <source>
        <dbReference type="Proteomes" id="UP000237438"/>
    </source>
</evidence>
<dbReference type="Pfam" id="PF05970">
    <property type="entry name" value="PIF1"/>
    <property type="match status" value="1"/>
</dbReference>